<comment type="caution">
    <text evidence="3">The sequence shown here is derived from an EMBL/GenBank/DDBJ whole genome shotgun (WGS) entry which is preliminary data.</text>
</comment>
<dbReference type="SMART" id="SM00331">
    <property type="entry name" value="PP2C_SIG"/>
    <property type="match status" value="1"/>
</dbReference>
<dbReference type="InterPro" id="IPR039123">
    <property type="entry name" value="PPTC7"/>
</dbReference>
<organism evidence="3 4">
    <name type="scientific">Rosa chinensis</name>
    <name type="common">China rose</name>
    <dbReference type="NCBI Taxonomy" id="74649"/>
    <lineage>
        <taxon>Eukaryota</taxon>
        <taxon>Viridiplantae</taxon>
        <taxon>Streptophyta</taxon>
        <taxon>Embryophyta</taxon>
        <taxon>Tracheophyta</taxon>
        <taxon>Spermatophyta</taxon>
        <taxon>Magnoliopsida</taxon>
        <taxon>eudicotyledons</taxon>
        <taxon>Gunneridae</taxon>
        <taxon>Pentapetalae</taxon>
        <taxon>rosids</taxon>
        <taxon>fabids</taxon>
        <taxon>Rosales</taxon>
        <taxon>Rosaceae</taxon>
        <taxon>Rosoideae</taxon>
        <taxon>Rosoideae incertae sedis</taxon>
        <taxon>Rosa</taxon>
    </lineage>
</organism>
<feature type="compositionally biased region" description="Polar residues" evidence="1">
    <location>
        <begin position="285"/>
        <end position="306"/>
    </location>
</feature>
<dbReference type="SMART" id="SM00332">
    <property type="entry name" value="PP2Cc"/>
    <property type="match status" value="1"/>
</dbReference>
<feature type="compositionally biased region" description="Basic and acidic residues" evidence="1">
    <location>
        <begin position="343"/>
        <end position="360"/>
    </location>
</feature>
<feature type="compositionally biased region" description="Polar residues" evidence="1">
    <location>
        <begin position="258"/>
        <end position="267"/>
    </location>
</feature>
<reference evidence="3 4" key="1">
    <citation type="journal article" date="2018" name="Nat. Genet.">
        <title>The Rosa genome provides new insights in the design of modern roses.</title>
        <authorList>
            <person name="Bendahmane M."/>
        </authorList>
    </citation>
    <scope>NUCLEOTIDE SEQUENCE [LARGE SCALE GENOMIC DNA]</scope>
    <source>
        <strain evidence="4">cv. Old Blush</strain>
    </source>
</reference>
<dbReference type="PROSITE" id="PS51746">
    <property type="entry name" value="PPM_2"/>
    <property type="match status" value="1"/>
</dbReference>
<dbReference type="GO" id="GO:0009507">
    <property type="term" value="C:chloroplast"/>
    <property type="evidence" value="ECO:0007669"/>
    <property type="project" value="TreeGrafter"/>
</dbReference>
<dbReference type="Proteomes" id="UP000238479">
    <property type="component" value="Chromosome 7"/>
</dbReference>
<proteinExistence type="predicted"/>
<keyword evidence="4" id="KW-1185">Reference proteome</keyword>
<accession>A0A2P6PEB1</accession>
<feature type="domain" description="PPM-type phosphatase" evidence="2">
    <location>
        <begin position="580"/>
        <end position="818"/>
    </location>
</feature>
<dbReference type="EMBL" id="PDCK01000045">
    <property type="protein sequence ID" value="PRQ20264.1"/>
    <property type="molecule type" value="Genomic_DNA"/>
</dbReference>
<feature type="compositionally biased region" description="Basic and acidic residues" evidence="1">
    <location>
        <begin position="268"/>
        <end position="283"/>
    </location>
</feature>
<gene>
    <name evidence="3" type="ORF">RchiOBHm_Chr7g0226241</name>
</gene>
<evidence type="ECO:0000313" key="3">
    <source>
        <dbReference type="EMBL" id="PRQ20264.1"/>
    </source>
</evidence>
<feature type="region of interest" description="Disordered" evidence="1">
    <location>
        <begin position="140"/>
        <end position="170"/>
    </location>
</feature>
<dbReference type="PANTHER" id="PTHR12320:SF1">
    <property type="entry name" value="PROTEIN PHOSPHATASE PTC7 HOMOLOG"/>
    <property type="match status" value="1"/>
</dbReference>
<feature type="compositionally biased region" description="Basic and acidic residues" evidence="1">
    <location>
        <begin position="426"/>
        <end position="435"/>
    </location>
</feature>
<protein>
    <recommendedName>
        <fullName evidence="2">PPM-type phosphatase domain-containing protein</fullName>
    </recommendedName>
</protein>
<dbReference type="Gramene" id="PRQ20264">
    <property type="protein sequence ID" value="PRQ20264"/>
    <property type="gene ID" value="RchiOBHm_Chr7g0226241"/>
</dbReference>
<feature type="compositionally biased region" description="Polar residues" evidence="1">
    <location>
        <begin position="147"/>
        <end position="156"/>
    </location>
</feature>
<dbReference type="AlphaFoldDB" id="A0A2P6PEB1"/>
<evidence type="ECO:0000313" key="4">
    <source>
        <dbReference type="Proteomes" id="UP000238479"/>
    </source>
</evidence>
<dbReference type="OrthoDB" id="60843at2759"/>
<sequence length="824" mass="88539">MGDPCVCLLLKTRCFTFSSSFLPSRPFLHNKLRTRTPLGFPKPRPTTTTLPHSSSSSSSSSSQFVLISTTECSDGSVVFRFGDESEKAAFDEINSRLDAELSDGLVGESNAEESEIDASPASSPEETAFLDLTSADEVKSSAVLGDSSPSTNSQDVFTEAESHSRDISGASAPRKLEFHTLEGSEGYPPTISEDEFIEQAHRRDVTGASTPMPVELHTSEGSEGYPSAKSEDELTEGKEDTTYVIGASTPTPVELHTSEGSEGYPSTKSEDELTEAKEDRRDVTGASTHTTVELHTSEGSEGYPSTESEDEVTEGKEHRRDVTGASTPMPVELHTFEGSEGYHSTKSEEESTEGKEDRTPTPRMVKLHTVEGSAGYPSTKSEDELTEGKAHQRDVSGASTNRTEDMHTVEGAEENASINSEDEFADDKTHRRDASGELMPRILEFHSVEGALGYPLTKSEDESTGGKGQRDVSGASTTRTVELHTVEGAKGHASTKLEDKFAEGKLDRTDVLEAATPRTVELQTVERAKDTPSKKSEDEFTEGKAHIRNVSGASTPRIVELHTVEGAEGEDIAAPLLLLSTGAALLPHPSKALTGGEDACFVASGNWLGVADGVSQWSLEGINPGLYAHELMKNCERFVSDSKGIPLTKPEDVLVSGATQTKSPGSSTVLVAYFDGQALHVANIGNSGFIIIRNGAVFKRSSPMIHGFNFPLQTVRGVDPSELIERYSIDLDEGDVIVTATDGLFDNLYEQEITSIVTKSFQRRMRLQDIAEFLAASAQEVGQSTSRRSPFADAVEASGYVGYTGGKLDDVTVIVSLVQKKSSC</sequence>
<dbReference type="Gene3D" id="3.60.40.10">
    <property type="entry name" value="PPM-type phosphatase domain"/>
    <property type="match status" value="1"/>
</dbReference>
<feature type="compositionally biased region" description="Basic and acidic residues" evidence="1">
    <location>
        <begin position="380"/>
        <end position="394"/>
    </location>
</feature>
<dbReference type="GO" id="GO:0004722">
    <property type="term" value="F:protein serine/threonine phosphatase activity"/>
    <property type="evidence" value="ECO:0007669"/>
    <property type="project" value="TreeGrafter"/>
</dbReference>
<name>A0A2P6PEB1_ROSCH</name>
<dbReference type="InterPro" id="IPR036457">
    <property type="entry name" value="PPM-type-like_dom_sf"/>
</dbReference>
<keyword evidence="3" id="KW-0378">Hydrolase</keyword>
<feature type="compositionally biased region" description="Basic and acidic residues" evidence="1">
    <location>
        <begin position="313"/>
        <end position="322"/>
    </location>
</feature>
<dbReference type="SUPFAM" id="SSF81606">
    <property type="entry name" value="PP2C-like"/>
    <property type="match status" value="1"/>
</dbReference>
<dbReference type="InterPro" id="IPR001932">
    <property type="entry name" value="PPM-type_phosphatase-like_dom"/>
</dbReference>
<dbReference type="STRING" id="74649.A0A2P6PEB1"/>
<evidence type="ECO:0000256" key="1">
    <source>
        <dbReference type="SAM" id="MobiDB-lite"/>
    </source>
</evidence>
<dbReference type="PANTHER" id="PTHR12320">
    <property type="entry name" value="PROTEIN PHOSPHATASE 2C"/>
    <property type="match status" value="1"/>
</dbReference>
<evidence type="ECO:0000259" key="2">
    <source>
        <dbReference type="PROSITE" id="PS51746"/>
    </source>
</evidence>
<feature type="region of interest" description="Disordered" evidence="1">
    <location>
        <begin position="205"/>
        <end position="478"/>
    </location>
</feature>
<feature type="region of interest" description="Disordered" evidence="1">
    <location>
        <begin position="33"/>
        <end position="60"/>
    </location>
</feature>
<feature type="compositionally biased region" description="Basic and acidic residues" evidence="1">
    <location>
        <begin position="229"/>
        <end position="241"/>
    </location>
</feature>